<dbReference type="InterPro" id="IPR039910">
    <property type="entry name" value="D15-like"/>
</dbReference>
<comment type="caution">
    <text evidence="7">The sequence shown here is derived from an EMBL/GenBank/DDBJ whole genome shotgun (WGS) entry which is preliminary data.</text>
</comment>
<feature type="domain" description="Bacterial surface antigen (D15)" evidence="6">
    <location>
        <begin position="219"/>
        <end position="505"/>
    </location>
</feature>
<comment type="subcellular location">
    <subcellularLocation>
        <location evidence="1">Mitochondrion outer membrane</location>
        <topology evidence="1">Multi-pass membrane protein</topology>
    </subcellularLocation>
</comment>
<accession>A0AAV2SWI4</accession>
<keyword evidence="3" id="KW-1134">Transmembrane beta strand</keyword>
<dbReference type="PANTHER" id="PTHR12815">
    <property type="entry name" value="SORTING AND ASSEMBLY MACHINERY SAMM50 PROTEIN FAMILY MEMBER"/>
    <property type="match status" value="1"/>
</dbReference>
<evidence type="ECO:0000256" key="2">
    <source>
        <dbReference type="ARBA" id="ARBA00010913"/>
    </source>
</evidence>
<comment type="similarity">
    <text evidence="2">Belongs to the SAM50/omp85 family.</text>
</comment>
<keyword evidence="5" id="KW-0472">Membrane</keyword>
<protein>
    <recommendedName>
        <fullName evidence="6">Bacterial surface antigen (D15) domain-containing protein</fullName>
    </recommendedName>
</protein>
<gene>
    <name evidence="7" type="ORF">CDAUBV1_LOCUS246</name>
</gene>
<dbReference type="EMBL" id="CAXLJL010000001">
    <property type="protein sequence ID" value="CAL5129309.1"/>
    <property type="molecule type" value="Genomic_DNA"/>
</dbReference>
<organism evidence="7 8">
    <name type="scientific">Calicophoron daubneyi</name>
    <name type="common">Rumen fluke</name>
    <name type="synonym">Paramphistomum daubneyi</name>
    <dbReference type="NCBI Taxonomy" id="300641"/>
    <lineage>
        <taxon>Eukaryota</taxon>
        <taxon>Metazoa</taxon>
        <taxon>Spiralia</taxon>
        <taxon>Lophotrochozoa</taxon>
        <taxon>Platyhelminthes</taxon>
        <taxon>Trematoda</taxon>
        <taxon>Digenea</taxon>
        <taxon>Plagiorchiida</taxon>
        <taxon>Pronocephalata</taxon>
        <taxon>Paramphistomoidea</taxon>
        <taxon>Paramphistomidae</taxon>
        <taxon>Calicophoron</taxon>
    </lineage>
</organism>
<evidence type="ECO:0000256" key="4">
    <source>
        <dbReference type="ARBA" id="ARBA00022692"/>
    </source>
</evidence>
<evidence type="ECO:0000259" key="6">
    <source>
        <dbReference type="Pfam" id="PF01103"/>
    </source>
</evidence>
<evidence type="ECO:0000313" key="7">
    <source>
        <dbReference type="EMBL" id="CAL5129309.1"/>
    </source>
</evidence>
<evidence type="ECO:0000313" key="8">
    <source>
        <dbReference type="Proteomes" id="UP001497525"/>
    </source>
</evidence>
<dbReference type="AlphaFoldDB" id="A0AAV2SWI4"/>
<dbReference type="GO" id="GO:0005741">
    <property type="term" value="C:mitochondrial outer membrane"/>
    <property type="evidence" value="ECO:0007669"/>
    <property type="project" value="UniProtKB-SubCell"/>
</dbReference>
<dbReference type="InterPro" id="IPR000184">
    <property type="entry name" value="Bac_surfAg_D15"/>
</dbReference>
<evidence type="ECO:0000256" key="1">
    <source>
        <dbReference type="ARBA" id="ARBA00004374"/>
    </source>
</evidence>
<dbReference type="Gene3D" id="3.10.20.310">
    <property type="entry name" value="membrane protein fhac"/>
    <property type="match status" value="1"/>
</dbReference>
<dbReference type="GO" id="GO:0045040">
    <property type="term" value="P:protein insertion into mitochondrial outer membrane"/>
    <property type="evidence" value="ECO:0007669"/>
    <property type="project" value="TreeGrafter"/>
</dbReference>
<evidence type="ECO:0000256" key="3">
    <source>
        <dbReference type="ARBA" id="ARBA00022452"/>
    </source>
</evidence>
<proteinExistence type="inferred from homology"/>
<dbReference type="PANTHER" id="PTHR12815:SF18">
    <property type="entry name" value="SORTING AND ASSEMBLY MACHINERY COMPONENT 50 HOMOLOG"/>
    <property type="match status" value="1"/>
</dbReference>
<dbReference type="Proteomes" id="UP001497525">
    <property type="component" value="Unassembled WGS sequence"/>
</dbReference>
<reference evidence="7" key="1">
    <citation type="submission" date="2024-06" db="EMBL/GenBank/DDBJ databases">
        <authorList>
            <person name="Liu X."/>
            <person name="Lenzi L."/>
            <person name="Haldenby T S."/>
            <person name="Uol C."/>
        </authorList>
    </citation>
    <scope>NUCLEOTIDE SEQUENCE</scope>
</reference>
<dbReference type="Gene3D" id="2.40.160.50">
    <property type="entry name" value="membrane protein fhac: a member of the omp85/tpsb transporter family"/>
    <property type="match status" value="1"/>
</dbReference>
<sequence length="509" mass="55962">MGDSASSEVRDVGLQPASVDRIIISGLNRTDEGLIKKQLVDLAKSTNLNELFQNVVHTKEKLNKLGVFRSVFAVVDVADANVNSSKYKVTFKVQEKKPLTARLSATTATDGTNQMCGTIRLNNILHRAEFADLDLEFGSNHLTAKCATLSKPLENNPYIRFSVGGTEGHWDHWWAKFLRSERSVFSEIQAETDFGIHKFQWEAAWREIAAKDNSTPWVVRKESGPAVKVGLRHTFERDSRSDRVFPETGSLFRFTEELATITPGSPSGYYPNQGDRSPGNIANIADDKSFQLKLEGVVNKPFRIFDWLVGELSFSSGMTHSLTRHPITIIDRYFLGGPLELRGFQWRSVSPVEPLVQPGYVSLPVVDPTGGDSAEPAPAVATSPIGAEAYWLTGAHLYTPLPYFGAEEGTFASHFRIHGFSVTGSTLDSPVQKINNCFYSPGASPGLSAVGKRLAAELVGQPRTVVGIGLVIRFAGLVRMEINYCIPVLSQPGDSLKTGFSFGFGFYYM</sequence>
<name>A0AAV2SWI4_CALDB</name>
<dbReference type="Pfam" id="PF01103">
    <property type="entry name" value="Omp85"/>
    <property type="match status" value="1"/>
</dbReference>
<keyword evidence="4" id="KW-0812">Transmembrane</keyword>
<evidence type="ECO:0000256" key="5">
    <source>
        <dbReference type="ARBA" id="ARBA00023136"/>
    </source>
</evidence>